<geneLocation type="mitochondrion" evidence="2"/>
<feature type="chain" id="PRO_5012869452" description="Secreted protein" evidence="1">
    <location>
        <begin position="21"/>
        <end position="92"/>
    </location>
</feature>
<protein>
    <recommendedName>
        <fullName evidence="3">Secreted protein</fullName>
    </recommendedName>
</protein>
<proteinExistence type="predicted"/>
<sequence length="92" mass="10936">MLLFPRLVKLFIWFWRSCLQMTPGFGTLAKITHCGEPILRIEIIEKTIDQLIRHRCTYFNTRTVGLFDRSTFLASPVSTFFSLHTYFTLKFR</sequence>
<accession>A0A1Y0B3Y5</accession>
<reference evidence="2" key="1">
    <citation type="submission" date="2017-03" db="EMBL/GenBank/DDBJ databases">
        <title>The mitochondrial genome of the carnivorous plant Utricularia reniformis (Lentibulariaceae): structure, comparative analysis and evolutionary landmarks.</title>
        <authorList>
            <person name="Silva S.R."/>
            <person name="Alvarenga D.O."/>
            <person name="Michael T.P."/>
            <person name="Miranda V.F.O."/>
            <person name="Varani A.M."/>
        </authorList>
    </citation>
    <scope>NUCLEOTIDE SEQUENCE</scope>
</reference>
<evidence type="ECO:0000256" key="1">
    <source>
        <dbReference type="SAM" id="SignalP"/>
    </source>
</evidence>
<feature type="signal peptide" evidence="1">
    <location>
        <begin position="1"/>
        <end position="20"/>
    </location>
</feature>
<dbReference type="AlphaFoldDB" id="A0A1Y0B3Y5"/>
<dbReference type="EMBL" id="KY774314">
    <property type="protein sequence ID" value="ART32166.1"/>
    <property type="molecule type" value="Genomic_DNA"/>
</dbReference>
<name>A0A1Y0B3Y5_9LAMI</name>
<evidence type="ECO:0000313" key="2">
    <source>
        <dbReference type="EMBL" id="ART32166.1"/>
    </source>
</evidence>
<gene>
    <name evidence="2" type="ORF">AEK19_MT2006</name>
</gene>
<keyword evidence="1" id="KW-0732">Signal</keyword>
<evidence type="ECO:0008006" key="3">
    <source>
        <dbReference type="Google" id="ProtNLM"/>
    </source>
</evidence>
<keyword evidence="2" id="KW-0496">Mitochondrion</keyword>
<organism evidence="2">
    <name type="scientific">Utricularia reniformis</name>
    <dbReference type="NCBI Taxonomy" id="192314"/>
    <lineage>
        <taxon>Eukaryota</taxon>
        <taxon>Viridiplantae</taxon>
        <taxon>Streptophyta</taxon>
        <taxon>Embryophyta</taxon>
        <taxon>Tracheophyta</taxon>
        <taxon>Spermatophyta</taxon>
        <taxon>Magnoliopsida</taxon>
        <taxon>eudicotyledons</taxon>
        <taxon>Gunneridae</taxon>
        <taxon>Pentapetalae</taxon>
        <taxon>asterids</taxon>
        <taxon>lamiids</taxon>
        <taxon>Lamiales</taxon>
        <taxon>Lentibulariaceae</taxon>
        <taxon>Utricularia</taxon>
    </lineage>
</organism>